<dbReference type="EMBL" id="LR031878">
    <property type="protein sequence ID" value="VDD53162.1"/>
    <property type="molecule type" value="Genomic_DNA"/>
</dbReference>
<gene>
    <name evidence="1" type="ORF">BOLC1T05551H</name>
</gene>
<name>A0A3P6G9S6_BRAOL</name>
<sequence length="173" mass="19879">MALSLCRRIGPKIILSLPPPSQSLSRFCSGDLLSIFVGIMIDVTKAILDRSLHLLSLGNDLEKVYLWRQRFSWKRFYPPNTCGTTQSDTRRQKLLVPCLCVSEYTVDPMLHMKTAECNMVLDESKTCDRRRQKETLVGTLVLVLCFHVKKKKTNVNLQVVFINMLTLSLYKRV</sequence>
<accession>A0A3P6G9S6</accession>
<protein>
    <submittedName>
        <fullName evidence="1">Uncharacterized protein</fullName>
    </submittedName>
</protein>
<reference evidence="1" key="1">
    <citation type="submission" date="2018-11" db="EMBL/GenBank/DDBJ databases">
        <authorList>
            <consortium name="Genoscope - CEA"/>
            <person name="William W."/>
        </authorList>
    </citation>
    <scope>NUCLEOTIDE SEQUENCE</scope>
</reference>
<evidence type="ECO:0000313" key="1">
    <source>
        <dbReference type="EMBL" id="VDD53162.1"/>
    </source>
</evidence>
<proteinExistence type="predicted"/>
<organism evidence="1">
    <name type="scientific">Brassica oleracea</name>
    <name type="common">Wild cabbage</name>
    <dbReference type="NCBI Taxonomy" id="3712"/>
    <lineage>
        <taxon>Eukaryota</taxon>
        <taxon>Viridiplantae</taxon>
        <taxon>Streptophyta</taxon>
        <taxon>Embryophyta</taxon>
        <taxon>Tracheophyta</taxon>
        <taxon>Spermatophyta</taxon>
        <taxon>Magnoliopsida</taxon>
        <taxon>eudicotyledons</taxon>
        <taxon>Gunneridae</taxon>
        <taxon>Pentapetalae</taxon>
        <taxon>rosids</taxon>
        <taxon>malvids</taxon>
        <taxon>Brassicales</taxon>
        <taxon>Brassicaceae</taxon>
        <taxon>Brassiceae</taxon>
        <taxon>Brassica</taxon>
    </lineage>
</organism>
<dbReference type="AlphaFoldDB" id="A0A3P6G9S6"/>